<sequence>MEKNTMSVRELAERMEISLPMAYDLTRREDFPSLRVGARILVPVDAFKEWLAREASRKE</sequence>
<dbReference type="InterPro" id="IPR041657">
    <property type="entry name" value="HTH_17"/>
</dbReference>
<dbReference type="GO" id="GO:0003677">
    <property type="term" value="F:DNA binding"/>
    <property type="evidence" value="ECO:0007669"/>
    <property type="project" value="InterPro"/>
</dbReference>
<protein>
    <submittedName>
        <fullName evidence="2">Helix-turn-helix domain-containing protein</fullName>
    </submittedName>
</protein>
<evidence type="ECO:0000259" key="1">
    <source>
        <dbReference type="Pfam" id="PF12728"/>
    </source>
</evidence>
<dbReference type="Pfam" id="PF12728">
    <property type="entry name" value="HTH_17"/>
    <property type="match status" value="1"/>
</dbReference>
<feature type="domain" description="Helix-turn-helix" evidence="1">
    <location>
        <begin position="6"/>
        <end position="53"/>
    </location>
</feature>
<gene>
    <name evidence="2" type="ORF">E7201_04980</name>
</gene>
<proteinExistence type="predicted"/>
<organism evidence="2 3">
    <name type="scientific">Selenomonas ruminantium</name>
    <dbReference type="NCBI Taxonomy" id="971"/>
    <lineage>
        <taxon>Bacteria</taxon>
        <taxon>Bacillati</taxon>
        <taxon>Bacillota</taxon>
        <taxon>Negativicutes</taxon>
        <taxon>Selenomonadales</taxon>
        <taxon>Selenomonadaceae</taxon>
        <taxon>Selenomonas</taxon>
    </lineage>
</organism>
<dbReference type="AlphaFoldDB" id="A0A927ZR45"/>
<name>A0A927ZR45_SELRU</name>
<evidence type="ECO:0000313" key="3">
    <source>
        <dbReference type="Proteomes" id="UP000761380"/>
    </source>
</evidence>
<comment type="caution">
    <text evidence="2">The sequence shown here is derived from an EMBL/GenBank/DDBJ whole genome shotgun (WGS) entry which is preliminary data.</text>
</comment>
<dbReference type="InterPro" id="IPR010093">
    <property type="entry name" value="SinI_DNA-bd"/>
</dbReference>
<accession>A0A927ZR45</accession>
<dbReference type="EMBL" id="SVBY01000026">
    <property type="protein sequence ID" value="MBE6092511.1"/>
    <property type="molecule type" value="Genomic_DNA"/>
</dbReference>
<dbReference type="NCBIfam" id="TIGR01764">
    <property type="entry name" value="excise"/>
    <property type="match status" value="1"/>
</dbReference>
<dbReference type="Proteomes" id="UP000761380">
    <property type="component" value="Unassembled WGS sequence"/>
</dbReference>
<evidence type="ECO:0000313" key="2">
    <source>
        <dbReference type="EMBL" id="MBE6092511.1"/>
    </source>
</evidence>
<reference evidence="2" key="1">
    <citation type="submission" date="2019-04" db="EMBL/GenBank/DDBJ databases">
        <title>Evolution of Biomass-Degrading Anaerobic Consortia Revealed by Metagenomics.</title>
        <authorList>
            <person name="Peng X."/>
        </authorList>
    </citation>
    <scope>NUCLEOTIDE SEQUENCE</scope>
    <source>
        <strain evidence="2">SIG240</strain>
    </source>
</reference>